<reference evidence="2 3" key="1">
    <citation type="journal article" date="2012" name="Mol. Biol. Evol.">
        <title>Genome reduction and co-evolution between the primary and secondary bacterial symbionts of psyllids.</title>
        <authorList>
            <person name="Sloan D.B."/>
            <person name="Moran N.A."/>
        </authorList>
    </citation>
    <scope>NUCLEOTIDE SEQUENCE [LARGE SCALE GENOMIC DNA]</scope>
    <source>
        <strain evidence="2">Ceuc_S</strain>
    </source>
</reference>
<name>J3Z474_9ENTR</name>
<accession>J3Z474</accession>
<evidence type="ECO:0000313" key="2">
    <source>
        <dbReference type="EMBL" id="AFP85089.1"/>
    </source>
</evidence>
<dbReference type="AlphaFoldDB" id="J3Z474"/>
<proteinExistence type="predicted"/>
<keyword evidence="1" id="KW-0732">Signal</keyword>
<evidence type="ECO:0000313" key="3">
    <source>
        <dbReference type="Proteomes" id="UP000003936"/>
    </source>
</evidence>
<feature type="signal peptide" evidence="1">
    <location>
        <begin position="1"/>
        <end position="20"/>
    </location>
</feature>
<evidence type="ECO:0000256" key="1">
    <source>
        <dbReference type="SAM" id="SignalP"/>
    </source>
</evidence>
<protein>
    <submittedName>
        <fullName evidence="2">Uncharacterized protein</fullName>
    </submittedName>
</protein>
<gene>
    <name evidence="2" type="ORF">A359_07150</name>
</gene>
<dbReference type="KEGG" id="sect:A359_07150"/>
<dbReference type="Proteomes" id="UP000003936">
    <property type="component" value="Chromosome"/>
</dbReference>
<dbReference type="EMBL" id="CP003546">
    <property type="protein sequence ID" value="AFP85089.1"/>
    <property type="molecule type" value="Genomic_DNA"/>
</dbReference>
<keyword evidence="3" id="KW-1185">Reference proteome</keyword>
<dbReference type="HOGENOM" id="CLU_2958127_0_0_6"/>
<feature type="chain" id="PRO_5003777840" evidence="1">
    <location>
        <begin position="21"/>
        <end position="59"/>
    </location>
</feature>
<organism evidence="2 3">
    <name type="scientific">secondary endosymbiont of Ctenarytaina eucalypti</name>
    <dbReference type="NCBI Taxonomy" id="1199245"/>
    <lineage>
        <taxon>Bacteria</taxon>
        <taxon>Pseudomonadati</taxon>
        <taxon>Pseudomonadota</taxon>
        <taxon>Gammaproteobacteria</taxon>
        <taxon>Enterobacterales</taxon>
        <taxon>Enterobacteriaceae</taxon>
        <taxon>aphid secondary symbionts</taxon>
    </lineage>
</organism>
<sequence length="59" mass="6672" precursor="true">MLIRSVVVFLSSFIARVCVADLHQLTALHLTLSICLRHRVCKSLANKIEIVIYESFTAQ</sequence>